<dbReference type="AlphaFoldDB" id="A0A0B2B6S7"/>
<feature type="domain" description="Acyl-CoA thioesterase-like C-terminal" evidence="2">
    <location>
        <begin position="177"/>
        <end position="300"/>
    </location>
</feature>
<dbReference type="InterPro" id="IPR049450">
    <property type="entry name" value="ACOT8-like_C"/>
</dbReference>
<comment type="caution">
    <text evidence="3">The sequence shown here is derived from an EMBL/GenBank/DDBJ whole genome shotgun (WGS) entry which is preliminary data.</text>
</comment>
<dbReference type="SUPFAM" id="SSF54637">
    <property type="entry name" value="Thioesterase/thiol ester dehydrase-isomerase"/>
    <property type="match status" value="2"/>
</dbReference>
<dbReference type="RefSeq" id="WP_039359370.1">
    <property type="nucleotide sequence ID" value="NZ_PGEZ01000002.1"/>
</dbReference>
<organism evidence="3 4">
    <name type="scientific">Mumia flava</name>
    <dbReference type="NCBI Taxonomy" id="1348852"/>
    <lineage>
        <taxon>Bacteria</taxon>
        <taxon>Bacillati</taxon>
        <taxon>Actinomycetota</taxon>
        <taxon>Actinomycetes</taxon>
        <taxon>Propionibacteriales</taxon>
        <taxon>Nocardioidaceae</taxon>
        <taxon>Mumia</taxon>
    </lineage>
</organism>
<dbReference type="OrthoDB" id="5418286at2"/>
<evidence type="ECO:0000313" key="3">
    <source>
        <dbReference type="EMBL" id="PJJ53812.1"/>
    </source>
</evidence>
<dbReference type="Pfam" id="PF20789">
    <property type="entry name" value="4HBT_3C"/>
    <property type="match status" value="1"/>
</dbReference>
<dbReference type="InterPro" id="IPR052389">
    <property type="entry name" value="Sec_Metab_Biosynth-Assoc"/>
</dbReference>
<reference evidence="3 4" key="1">
    <citation type="submission" date="2017-11" db="EMBL/GenBank/DDBJ databases">
        <title>Genomic Encyclopedia of Archaeal and Bacterial Type Strains, Phase II (KMG-II): From Individual Species to Whole Genera.</title>
        <authorList>
            <person name="Goeker M."/>
        </authorList>
    </citation>
    <scope>NUCLEOTIDE SEQUENCE [LARGE SCALE GENOMIC DNA]</scope>
    <source>
        <strain evidence="3 4">DSM 27763</strain>
    </source>
</reference>
<evidence type="ECO:0000259" key="2">
    <source>
        <dbReference type="Pfam" id="PF20789"/>
    </source>
</evidence>
<dbReference type="InterPro" id="IPR049449">
    <property type="entry name" value="TesB_ACOT8-like_N"/>
</dbReference>
<proteinExistence type="predicted"/>
<dbReference type="PANTHER" id="PTHR38110">
    <property type="entry name" value="CHROMOSOME 23, WHOLE GENOME SHOTGUN SEQUENCE"/>
    <property type="match status" value="1"/>
</dbReference>
<dbReference type="Gene3D" id="2.40.160.210">
    <property type="entry name" value="Acyl-CoA thioesterase, double hotdog domain"/>
    <property type="match status" value="1"/>
</dbReference>
<dbReference type="Pfam" id="PF13622">
    <property type="entry name" value="4HBT_3"/>
    <property type="match status" value="1"/>
</dbReference>
<sequence>MPHAPRRFDDVTAITAEAPAGGAFTAEVDPDWTIGGKPNGGYLLAALARAAVATAGHEHVLSASTHYLHSPDPGTVELTTSVLRKGRTADHVRVQMSQGGTPCVESTFMVGTLRTDATPYWDAGAPAAPTPPAAVAAPAAPTTPAAPKVTHGELGGELGGEPGGEPGGWFRVPGTSPTGVSAPIFDQVDLRLDPGVTGFARGRPSGAGELRGWLRLPEDEPFDPVALLYAVDALPPATFEVAPTGWVPTLEMTTYVRALPAPGPVTVLHRAQLIEDQRVDEVTTVFDSRGRLVAQATQLAGIRLG</sequence>
<dbReference type="InterPro" id="IPR042171">
    <property type="entry name" value="Acyl-CoA_hotdog"/>
</dbReference>
<keyword evidence="4" id="KW-1185">Reference proteome</keyword>
<dbReference type="PANTHER" id="PTHR38110:SF1">
    <property type="entry name" value="THIOESTERASE DOMAIN-CONTAINING PROTEIN"/>
    <property type="match status" value="1"/>
</dbReference>
<gene>
    <name evidence="3" type="ORF">CLV56_3308</name>
</gene>
<dbReference type="InterPro" id="IPR029069">
    <property type="entry name" value="HotDog_dom_sf"/>
</dbReference>
<protein>
    <submittedName>
        <fullName evidence="3">Thioesterase superfamily protein</fullName>
    </submittedName>
</protein>
<name>A0A0B2B6S7_9ACTN</name>
<evidence type="ECO:0000313" key="4">
    <source>
        <dbReference type="Proteomes" id="UP000230842"/>
    </source>
</evidence>
<accession>A0A0B2B6S7</accession>
<feature type="domain" description="Acyl-CoA thioesterase-like N-terminal HotDog" evidence="1">
    <location>
        <begin position="29"/>
        <end position="109"/>
    </location>
</feature>
<evidence type="ECO:0000259" key="1">
    <source>
        <dbReference type="Pfam" id="PF13622"/>
    </source>
</evidence>
<dbReference type="EMBL" id="PGEZ01000002">
    <property type="protein sequence ID" value="PJJ53812.1"/>
    <property type="molecule type" value="Genomic_DNA"/>
</dbReference>
<dbReference type="Proteomes" id="UP000230842">
    <property type="component" value="Unassembled WGS sequence"/>
</dbReference>